<accession>A0A328AF92</accession>
<dbReference type="Proteomes" id="UP000249254">
    <property type="component" value="Unassembled WGS sequence"/>
</dbReference>
<keyword evidence="2" id="KW-0560">Oxidoreductase</keyword>
<keyword evidence="5" id="KW-0223">Dioxygenase</keyword>
<evidence type="ECO:0000256" key="3">
    <source>
        <dbReference type="ARBA" id="ARBA00023194"/>
    </source>
</evidence>
<dbReference type="GO" id="GO:0016706">
    <property type="term" value="F:2-oxoglutarate-dependent dioxygenase activity"/>
    <property type="evidence" value="ECO:0007669"/>
    <property type="project" value="UniProtKB-ARBA"/>
</dbReference>
<dbReference type="GO" id="GO:0017000">
    <property type="term" value="P:antibiotic biosynthetic process"/>
    <property type="evidence" value="ECO:0007669"/>
    <property type="project" value="UniProtKB-KW"/>
</dbReference>
<dbReference type="SUPFAM" id="SSF51197">
    <property type="entry name" value="Clavaminate synthase-like"/>
    <property type="match status" value="1"/>
</dbReference>
<sequence>MADDRPEIAPAQVVPVELEPQCEWTAEQVSDPAAWTEHLSEADILELGAAVAHARKVSDDFLQIGKADFPLPTLGPRLKRIEAELINGRGFVLIRGLPRQRWSNDEMCLAYWGIGAHLGRPWPQNAKGHVLGDVTDQGKQPGDPTARGNELGQIGLDFHCDGSDLVGLLCLQSGVSGGLSAVCNSVALHNRLVRERPDLAAELYKPQPYDYRGEQPPGGRGWYPMPVFTRHGERLFMRLIRPYILASQRHADAPRLTAKAEEALTWMQEMSESGAYSVLMDFQPGDMQFINNYHVLHGRTAYVDDRESGRVRHLKRLWLETEVLEDRPSFFQNRMGSHWAQKISISRLDAAG</sequence>
<proteinExistence type="predicted"/>
<dbReference type="AlphaFoldDB" id="A0A328AF92"/>
<evidence type="ECO:0000259" key="4">
    <source>
        <dbReference type="Pfam" id="PF02668"/>
    </source>
</evidence>
<comment type="caution">
    <text evidence="5">The sequence shown here is derived from an EMBL/GenBank/DDBJ whole genome shotgun (WGS) entry which is preliminary data.</text>
</comment>
<comment type="cofactor">
    <cofactor evidence="1">
        <name>Fe(2+)</name>
        <dbReference type="ChEBI" id="CHEBI:29033"/>
    </cofactor>
</comment>
<dbReference type="Gene3D" id="3.60.130.10">
    <property type="entry name" value="Clavaminate synthase-like"/>
    <property type="match status" value="1"/>
</dbReference>
<dbReference type="EMBL" id="QFYQ01000001">
    <property type="protein sequence ID" value="RAK53390.1"/>
    <property type="molecule type" value="Genomic_DNA"/>
</dbReference>
<dbReference type="Pfam" id="PF02668">
    <property type="entry name" value="TauD"/>
    <property type="match status" value="1"/>
</dbReference>
<feature type="domain" description="TauD/TfdA-like" evidence="4">
    <location>
        <begin position="64"/>
        <end position="318"/>
    </location>
</feature>
<keyword evidence="3" id="KW-0045">Antibiotic biosynthesis</keyword>
<dbReference type="PANTHER" id="PTHR10696">
    <property type="entry name" value="GAMMA-BUTYROBETAINE HYDROXYLASE-RELATED"/>
    <property type="match status" value="1"/>
</dbReference>
<evidence type="ECO:0000313" key="6">
    <source>
        <dbReference type="Proteomes" id="UP000249254"/>
    </source>
</evidence>
<organism evidence="5 6">
    <name type="scientific">Phenylobacterium soli</name>
    <dbReference type="NCBI Taxonomy" id="2170551"/>
    <lineage>
        <taxon>Bacteria</taxon>
        <taxon>Pseudomonadati</taxon>
        <taxon>Pseudomonadota</taxon>
        <taxon>Alphaproteobacteria</taxon>
        <taxon>Caulobacterales</taxon>
        <taxon>Caulobacteraceae</taxon>
        <taxon>Phenylobacterium</taxon>
    </lineage>
</organism>
<dbReference type="PANTHER" id="PTHR10696:SF56">
    <property type="entry name" value="TAUD_TFDA-LIKE DOMAIN-CONTAINING PROTEIN"/>
    <property type="match status" value="1"/>
</dbReference>
<name>A0A328AF92_9CAUL</name>
<evidence type="ECO:0000313" key="5">
    <source>
        <dbReference type="EMBL" id="RAK53390.1"/>
    </source>
</evidence>
<dbReference type="OrthoDB" id="5491415at2"/>
<reference evidence="6" key="1">
    <citation type="submission" date="2018-05" db="EMBL/GenBank/DDBJ databases">
        <authorList>
            <person name="Li X."/>
        </authorList>
    </citation>
    <scope>NUCLEOTIDE SEQUENCE [LARGE SCALE GENOMIC DNA]</scope>
    <source>
        <strain evidence="6">LX32</strain>
    </source>
</reference>
<dbReference type="RefSeq" id="WP_111527142.1">
    <property type="nucleotide sequence ID" value="NZ_JBHRSG010000001.1"/>
</dbReference>
<gene>
    <name evidence="5" type="ORF">DJ017_02025</name>
</gene>
<protein>
    <submittedName>
        <fullName evidence="5">Taurine catabolism dioxygenase TauD</fullName>
    </submittedName>
</protein>
<dbReference type="InterPro" id="IPR003819">
    <property type="entry name" value="TauD/TfdA-like"/>
</dbReference>
<dbReference type="InterPro" id="IPR050411">
    <property type="entry name" value="AlphaKG_dependent_hydroxylases"/>
</dbReference>
<evidence type="ECO:0000256" key="1">
    <source>
        <dbReference type="ARBA" id="ARBA00001954"/>
    </source>
</evidence>
<dbReference type="InterPro" id="IPR042098">
    <property type="entry name" value="TauD-like_sf"/>
</dbReference>
<evidence type="ECO:0000256" key="2">
    <source>
        <dbReference type="ARBA" id="ARBA00023002"/>
    </source>
</evidence>
<keyword evidence="6" id="KW-1185">Reference proteome</keyword>